<organism evidence="2 3">
    <name type="scientific">Saponaria officinalis</name>
    <name type="common">Common soapwort</name>
    <name type="synonym">Lychnis saponaria</name>
    <dbReference type="NCBI Taxonomy" id="3572"/>
    <lineage>
        <taxon>Eukaryota</taxon>
        <taxon>Viridiplantae</taxon>
        <taxon>Streptophyta</taxon>
        <taxon>Embryophyta</taxon>
        <taxon>Tracheophyta</taxon>
        <taxon>Spermatophyta</taxon>
        <taxon>Magnoliopsida</taxon>
        <taxon>eudicotyledons</taxon>
        <taxon>Gunneridae</taxon>
        <taxon>Pentapetalae</taxon>
        <taxon>Caryophyllales</taxon>
        <taxon>Caryophyllaceae</taxon>
        <taxon>Caryophylleae</taxon>
        <taxon>Saponaria</taxon>
    </lineage>
</organism>
<name>A0AAW1JJN8_SAPOF</name>
<dbReference type="PANTHER" id="PTHR35769:SF2">
    <property type="entry name" value="CALCINEURIN-LIKE METALLO-PHOSPHOESTERASE SUPERFAMILY PROTEIN"/>
    <property type="match status" value="1"/>
</dbReference>
<dbReference type="PANTHER" id="PTHR35769">
    <property type="entry name" value="CALCINEURIN-LIKE METALLO-PHOSPHOESTERASE SUPERFAMILY PROTEIN"/>
    <property type="match status" value="1"/>
</dbReference>
<evidence type="ECO:0000313" key="2">
    <source>
        <dbReference type="EMBL" id="KAK9704678.1"/>
    </source>
</evidence>
<dbReference type="AlphaFoldDB" id="A0AAW1JJN8"/>
<dbReference type="CDD" id="cd07397">
    <property type="entry name" value="MPP_NostocDevT-like"/>
    <property type="match status" value="1"/>
</dbReference>
<dbReference type="Proteomes" id="UP001443914">
    <property type="component" value="Unassembled WGS sequence"/>
</dbReference>
<dbReference type="InterPro" id="IPR027629">
    <property type="entry name" value="DevT-like"/>
</dbReference>
<dbReference type="InterPro" id="IPR029052">
    <property type="entry name" value="Metallo-depent_PP-like"/>
</dbReference>
<dbReference type="Pfam" id="PF00149">
    <property type="entry name" value="Metallophos"/>
    <property type="match status" value="1"/>
</dbReference>
<dbReference type="GO" id="GO:0016787">
    <property type="term" value="F:hydrolase activity"/>
    <property type="evidence" value="ECO:0007669"/>
    <property type="project" value="InterPro"/>
</dbReference>
<comment type="caution">
    <text evidence="2">The sequence shown here is derived from an EMBL/GenBank/DDBJ whole genome shotgun (WGS) entry which is preliminary data.</text>
</comment>
<keyword evidence="3" id="KW-1185">Reference proteome</keyword>
<feature type="domain" description="Calcineurin-like phosphoesterase" evidence="1">
    <location>
        <begin position="104"/>
        <end position="312"/>
    </location>
</feature>
<accession>A0AAW1JJN8</accession>
<dbReference type="EMBL" id="JBDFQZ010000007">
    <property type="protein sequence ID" value="KAK9704678.1"/>
    <property type="molecule type" value="Genomic_DNA"/>
</dbReference>
<dbReference type="SUPFAM" id="SSF56300">
    <property type="entry name" value="Metallo-dependent phosphatases"/>
    <property type="match status" value="1"/>
</dbReference>
<dbReference type="Gene3D" id="3.60.21.10">
    <property type="match status" value="1"/>
</dbReference>
<evidence type="ECO:0000313" key="3">
    <source>
        <dbReference type="Proteomes" id="UP001443914"/>
    </source>
</evidence>
<reference evidence="2" key="1">
    <citation type="submission" date="2024-03" db="EMBL/GenBank/DDBJ databases">
        <title>WGS assembly of Saponaria officinalis var. Norfolk2.</title>
        <authorList>
            <person name="Jenkins J."/>
            <person name="Shu S."/>
            <person name="Grimwood J."/>
            <person name="Barry K."/>
            <person name="Goodstein D."/>
            <person name="Schmutz J."/>
            <person name="Leebens-Mack J."/>
            <person name="Osbourn A."/>
        </authorList>
    </citation>
    <scope>NUCLEOTIDE SEQUENCE [LARGE SCALE GENOMIC DNA]</scope>
    <source>
        <strain evidence="2">JIC</strain>
    </source>
</reference>
<gene>
    <name evidence="2" type="ORF">RND81_07G003600</name>
</gene>
<evidence type="ECO:0000259" key="1">
    <source>
        <dbReference type="Pfam" id="PF00149"/>
    </source>
</evidence>
<sequence length="415" mass="46132">MIVFSFCCILPLLTFFVSFYPYCIALHRPLNIRQVLHIWTMIWVWEYLPIGLNSLFFEFSQDGLIVLMSSGKAGFVCAPNKLWFEHPFTSSPCRSFRSTMATSFRIVVVGDIHEDWDFEQDYKALKSLQPDLVLFTGDFGNENYELVRSVAKIDMPKAAILGNHDSWSTQKFSSKKKDGVQLQLEALGEEHVGYGRLDFPALKASVVGGRPFSCGGDNLFRKKLLKRFGVKTMEDSADKIHKAAMETPDGHSVIFLAHNGPAGLGSGPDDICGKDWEGGGDFGDADLAQAISLLKENSNYHVPLVVFGHMHKELLNGGFRKMISIGSDNTIYLNAAIIPRVKSSDLGKSRAFTVADFEDGKVTKVVETWVLVAEDETFKEEHILFDADIYVTQAAPLENPLIEPCLVGLSLSSET</sequence>
<protein>
    <recommendedName>
        <fullName evidence="1">Calcineurin-like phosphoesterase domain-containing protein</fullName>
    </recommendedName>
</protein>
<proteinExistence type="predicted"/>
<dbReference type="NCBIfam" id="TIGR04168">
    <property type="entry name" value="TIGR04168 family protein"/>
    <property type="match status" value="1"/>
</dbReference>
<dbReference type="InterPro" id="IPR004843">
    <property type="entry name" value="Calcineurin-like_PHP"/>
</dbReference>